<gene>
    <name evidence="2" type="ORF">FA15DRAFT_443337</name>
</gene>
<sequence>MLFEIPIIWRYSLWTQLAVISLLFIISYKHRTSRLVISAVVSSYLAYKLLIPLLGWGVSLFKAIAWLGFYLYFFGKATTMAFGGLSWVFEEGLPWFMNEMEKERFRATAAEAAAADVDAGEPGS</sequence>
<proteinExistence type="predicted"/>
<organism evidence="2 3">
    <name type="scientific">Coprinopsis marcescibilis</name>
    <name type="common">Agaric fungus</name>
    <name type="synonym">Psathyrella marcescibilis</name>
    <dbReference type="NCBI Taxonomy" id="230819"/>
    <lineage>
        <taxon>Eukaryota</taxon>
        <taxon>Fungi</taxon>
        <taxon>Dikarya</taxon>
        <taxon>Basidiomycota</taxon>
        <taxon>Agaricomycotina</taxon>
        <taxon>Agaricomycetes</taxon>
        <taxon>Agaricomycetidae</taxon>
        <taxon>Agaricales</taxon>
        <taxon>Agaricineae</taxon>
        <taxon>Psathyrellaceae</taxon>
        <taxon>Coprinopsis</taxon>
    </lineage>
</organism>
<keyword evidence="1" id="KW-0812">Transmembrane</keyword>
<protein>
    <submittedName>
        <fullName evidence="2">Uncharacterized protein</fullName>
    </submittedName>
</protein>
<feature type="transmembrane region" description="Helical" evidence="1">
    <location>
        <begin position="6"/>
        <end position="28"/>
    </location>
</feature>
<keyword evidence="1" id="KW-1133">Transmembrane helix</keyword>
<feature type="transmembrane region" description="Helical" evidence="1">
    <location>
        <begin position="35"/>
        <end position="58"/>
    </location>
</feature>
<name>A0A5C3KTZ9_COPMA</name>
<evidence type="ECO:0000313" key="3">
    <source>
        <dbReference type="Proteomes" id="UP000307440"/>
    </source>
</evidence>
<keyword evidence="1" id="KW-0472">Membrane</keyword>
<evidence type="ECO:0000256" key="1">
    <source>
        <dbReference type="SAM" id="Phobius"/>
    </source>
</evidence>
<keyword evidence="3" id="KW-1185">Reference proteome</keyword>
<dbReference type="AlphaFoldDB" id="A0A5C3KTZ9"/>
<dbReference type="Proteomes" id="UP000307440">
    <property type="component" value="Unassembled WGS sequence"/>
</dbReference>
<feature type="transmembrane region" description="Helical" evidence="1">
    <location>
        <begin position="64"/>
        <end position="89"/>
    </location>
</feature>
<accession>A0A5C3KTZ9</accession>
<evidence type="ECO:0000313" key="2">
    <source>
        <dbReference type="EMBL" id="TFK23904.1"/>
    </source>
</evidence>
<dbReference type="OrthoDB" id="3041984at2759"/>
<dbReference type="EMBL" id="ML210210">
    <property type="protein sequence ID" value="TFK23904.1"/>
    <property type="molecule type" value="Genomic_DNA"/>
</dbReference>
<reference evidence="2 3" key="1">
    <citation type="journal article" date="2019" name="Nat. Ecol. Evol.">
        <title>Megaphylogeny resolves global patterns of mushroom evolution.</title>
        <authorList>
            <person name="Varga T."/>
            <person name="Krizsan K."/>
            <person name="Foldi C."/>
            <person name="Dima B."/>
            <person name="Sanchez-Garcia M."/>
            <person name="Sanchez-Ramirez S."/>
            <person name="Szollosi G.J."/>
            <person name="Szarkandi J.G."/>
            <person name="Papp V."/>
            <person name="Albert L."/>
            <person name="Andreopoulos W."/>
            <person name="Angelini C."/>
            <person name="Antonin V."/>
            <person name="Barry K.W."/>
            <person name="Bougher N.L."/>
            <person name="Buchanan P."/>
            <person name="Buyck B."/>
            <person name="Bense V."/>
            <person name="Catcheside P."/>
            <person name="Chovatia M."/>
            <person name="Cooper J."/>
            <person name="Damon W."/>
            <person name="Desjardin D."/>
            <person name="Finy P."/>
            <person name="Geml J."/>
            <person name="Haridas S."/>
            <person name="Hughes K."/>
            <person name="Justo A."/>
            <person name="Karasinski D."/>
            <person name="Kautmanova I."/>
            <person name="Kiss B."/>
            <person name="Kocsube S."/>
            <person name="Kotiranta H."/>
            <person name="LaButti K.M."/>
            <person name="Lechner B.E."/>
            <person name="Liimatainen K."/>
            <person name="Lipzen A."/>
            <person name="Lukacs Z."/>
            <person name="Mihaltcheva S."/>
            <person name="Morgado L.N."/>
            <person name="Niskanen T."/>
            <person name="Noordeloos M.E."/>
            <person name="Ohm R.A."/>
            <person name="Ortiz-Santana B."/>
            <person name="Ovrebo C."/>
            <person name="Racz N."/>
            <person name="Riley R."/>
            <person name="Savchenko A."/>
            <person name="Shiryaev A."/>
            <person name="Soop K."/>
            <person name="Spirin V."/>
            <person name="Szebenyi C."/>
            <person name="Tomsovsky M."/>
            <person name="Tulloss R.E."/>
            <person name="Uehling J."/>
            <person name="Grigoriev I.V."/>
            <person name="Vagvolgyi C."/>
            <person name="Papp T."/>
            <person name="Martin F.M."/>
            <person name="Miettinen O."/>
            <person name="Hibbett D.S."/>
            <person name="Nagy L.G."/>
        </authorList>
    </citation>
    <scope>NUCLEOTIDE SEQUENCE [LARGE SCALE GENOMIC DNA]</scope>
    <source>
        <strain evidence="2 3">CBS 121175</strain>
    </source>
</reference>